<accession>A0ABW2BZT2</accession>
<evidence type="ECO:0000313" key="3">
    <source>
        <dbReference type="Proteomes" id="UP001596337"/>
    </source>
</evidence>
<dbReference type="PANTHER" id="PTHR43236:SF1">
    <property type="entry name" value="BLL7220 PROTEIN"/>
    <property type="match status" value="1"/>
</dbReference>
<proteinExistence type="predicted"/>
<feature type="domain" description="IrrE N-terminal-like" evidence="1">
    <location>
        <begin position="13"/>
        <end position="101"/>
    </location>
</feature>
<organism evidence="2 3">
    <name type="scientific">Haloechinothrix salitolerans</name>
    <dbReference type="NCBI Taxonomy" id="926830"/>
    <lineage>
        <taxon>Bacteria</taxon>
        <taxon>Bacillati</taxon>
        <taxon>Actinomycetota</taxon>
        <taxon>Actinomycetes</taxon>
        <taxon>Pseudonocardiales</taxon>
        <taxon>Pseudonocardiaceae</taxon>
        <taxon>Haloechinothrix</taxon>
    </lineage>
</organism>
<dbReference type="Gene3D" id="1.10.10.2910">
    <property type="match status" value="1"/>
</dbReference>
<dbReference type="Pfam" id="PF06114">
    <property type="entry name" value="Peptidase_M78"/>
    <property type="match status" value="1"/>
</dbReference>
<keyword evidence="3" id="KW-1185">Reference proteome</keyword>
<dbReference type="PANTHER" id="PTHR43236">
    <property type="entry name" value="ANTITOXIN HIGA1"/>
    <property type="match status" value="1"/>
</dbReference>
<comment type="caution">
    <text evidence="2">The sequence shown here is derived from an EMBL/GenBank/DDBJ whole genome shotgun (WGS) entry which is preliminary data.</text>
</comment>
<dbReference type="InterPro" id="IPR052345">
    <property type="entry name" value="Rad_response_metalloprotease"/>
</dbReference>
<name>A0ABW2BZT2_9PSEU</name>
<protein>
    <submittedName>
        <fullName evidence="2">ImmA/IrrE family metallo-endopeptidase</fullName>
    </submittedName>
</protein>
<dbReference type="InterPro" id="IPR010359">
    <property type="entry name" value="IrrE_HExxH"/>
</dbReference>
<dbReference type="EMBL" id="JBHSXX010000001">
    <property type="protein sequence ID" value="MFC6868163.1"/>
    <property type="molecule type" value="Genomic_DNA"/>
</dbReference>
<reference evidence="3" key="1">
    <citation type="journal article" date="2019" name="Int. J. Syst. Evol. Microbiol.">
        <title>The Global Catalogue of Microorganisms (GCM) 10K type strain sequencing project: providing services to taxonomists for standard genome sequencing and annotation.</title>
        <authorList>
            <consortium name="The Broad Institute Genomics Platform"/>
            <consortium name="The Broad Institute Genome Sequencing Center for Infectious Disease"/>
            <person name="Wu L."/>
            <person name="Ma J."/>
        </authorList>
    </citation>
    <scope>NUCLEOTIDE SEQUENCE [LARGE SCALE GENOMIC DNA]</scope>
    <source>
        <strain evidence="3">KCTC 32255</strain>
    </source>
</reference>
<sequence length="110" mass="12684">MESRPLAHRGQPRRQPTRRRFTLSHEFKHVLDHPFIKVIYNDLGKNAAERERQIEQLCDYFAGCLLMPRNWLKRAWSNGVQDQAALAAMFNVSEAAMAVRLQQIGLGPVL</sequence>
<dbReference type="RefSeq" id="WP_345404820.1">
    <property type="nucleotide sequence ID" value="NZ_BAABLA010000118.1"/>
</dbReference>
<evidence type="ECO:0000259" key="1">
    <source>
        <dbReference type="Pfam" id="PF06114"/>
    </source>
</evidence>
<dbReference type="Proteomes" id="UP001596337">
    <property type="component" value="Unassembled WGS sequence"/>
</dbReference>
<gene>
    <name evidence="2" type="ORF">ACFQGD_13530</name>
</gene>
<evidence type="ECO:0000313" key="2">
    <source>
        <dbReference type="EMBL" id="MFC6868163.1"/>
    </source>
</evidence>